<proteinExistence type="predicted"/>
<sequence length="728" mass="81496">MKTSECESESDSQLAQAIEIIRGLKGELPTDYVRKELAIITEFILSCRAHGSVEELYGCLEQLFVHLSIEYLIELPNAIFKEIVECHPEEYEGKSFMTAAGSIHGIGKDCVTLTLLSIAVKLPLDLTSPMPRVQDQLSKLTGTTLICICMGFCMPSLGTYRESECFSHMVALSIFVVTIVVNICIQMHTGVIILFRAEHTIILCCMTILLMAVWKRWLPCRLFPLNSITLTLLSIAVKLPVDLTTSMPGVQDQLSKLSGNALMCNSMGFFMPSLGICSNPNRGSLTFSKDLKSCGDGVSDYKYSMKAIVVSQIITAIVAGLGTSLRFITWFNLLPSRDFRAYQERVIDADYVIFCSPILQSGIRDSCTKVASIVMEYVIRLMTVMIMFPFVVVLCLACVAIEEETMGDEDMQKFTDLIENEKTGLDKWALRQGVKDMKRWIAGNKPNTLYQLKELLSKTRPSVPQESLAHLLRNFYDSEKPGYEMSTLSLVLVARITDISIPSSLSGSLLLSSLSEVFEIIQFVQRKMSPSTFENKKKSMLAEALLKSNKFNGHLLPKILKKSKVETSESQSQLIQAIAIIRGLKEELPADYIQDELAIVTEFIIRRQVHGSIEDLYGYLEQLFVDMLNEYLVQLPNAIFKEIVECHSEECEKRIKSALRVLHKFEQLEGLVPWSFPEGTTITHLISDEAPTRRRFRSVGSNTSTTADMGLGSHTGSTTSKDEIIQVE</sequence>
<dbReference type="PANTHER" id="PTHR35307">
    <property type="entry name" value="PROTEIN, PUTATIVE-RELATED"/>
    <property type="match status" value="1"/>
</dbReference>
<keyword evidence="2" id="KW-0812">Transmembrane</keyword>
<keyword evidence="2" id="KW-1133">Transmembrane helix</keyword>
<protein>
    <submittedName>
        <fullName evidence="3">Uncharacterized protein</fullName>
    </submittedName>
</protein>
<gene>
    <name evidence="3" type="ORF">Syun_031068</name>
</gene>
<keyword evidence="2" id="KW-0472">Membrane</keyword>
<feature type="transmembrane region" description="Helical" evidence="2">
    <location>
        <begin position="307"/>
        <end position="328"/>
    </location>
</feature>
<evidence type="ECO:0000256" key="2">
    <source>
        <dbReference type="SAM" id="Phobius"/>
    </source>
</evidence>
<dbReference type="Proteomes" id="UP001420932">
    <property type="component" value="Unassembled WGS sequence"/>
</dbReference>
<reference evidence="3 4" key="1">
    <citation type="submission" date="2024-01" db="EMBL/GenBank/DDBJ databases">
        <title>Genome assemblies of Stephania.</title>
        <authorList>
            <person name="Yang L."/>
        </authorList>
    </citation>
    <scope>NUCLEOTIDE SEQUENCE [LARGE SCALE GENOMIC DNA]</scope>
    <source>
        <strain evidence="3">YNDBR</strain>
        <tissue evidence="3">Leaf</tissue>
    </source>
</reference>
<evidence type="ECO:0000256" key="1">
    <source>
        <dbReference type="SAM" id="MobiDB-lite"/>
    </source>
</evidence>
<feature type="transmembrane region" description="Helical" evidence="2">
    <location>
        <begin position="140"/>
        <end position="160"/>
    </location>
</feature>
<dbReference type="EMBL" id="JBBNAF010000045">
    <property type="protein sequence ID" value="KAK9081852.1"/>
    <property type="molecule type" value="Genomic_DNA"/>
</dbReference>
<feature type="transmembrane region" description="Helical" evidence="2">
    <location>
        <begin position="166"/>
        <end position="185"/>
    </location>
</feature>
<feature type="transmembrane region" description="Helical" evidence="2">
    <location>
        <begin position="197"/>
        <end position="217"/>
    </location>
</feature>
<feature type="region of interest" description="Disordered" evidence="1">
    <location>
        <begin position="696"/>
        <end position="728"/>
    </location>
</feature>
<comment type="caution">
    <text evidence="3">The sequence shown here is derived from an EMBL/GenBank/DDBJ whole genome shotgun (WGS) entry which is preliminary data.</text>
</comment>
<feature type="transmembrane region" description="Helical" evidence="2">
    <location>
        <begin position="378"/>
        <end position="401"/>
    </location>
</feature>
<evidence type="ECO:0000313" key="3">
    <source>
        <dbReference type="EMBL" id="KAK9081852.1"/>
    </source>
</evidence>
<dbReference type="PANTHER" id="PTHR35307:SF3">
    <property type="entry name" value="DUF4220 DOMAIN-CONTAINING PROTEIN"/>
    <property type="match status" value="1"/>
</dbReference>
<name>A0AAP0HEQ4_9MAGN</name>
<evidence type="ECO:0000313" key="4">
    <source>
        <dbReference type="Proteomes" id="UP001420932"/>
    </source>
</evidence>
<keyword evidence="4" id="KW-1185">Reference proteome</keyword>
<dbReference type="AlphaFoldDB" id="A0AAP0HEQ4"/>
<accession>A0AAP0HEQ4</accession>
<organism evidence="3 4">
    <name type="scientific">Stephania yunnanensis</name>
    <dbReference type="NCBI Taxonomy" id="152371"/>
    <lineage>
        <taxon>Eukaryota</taxon>
        <taxon>Viridiplantae</taxon>
        <taxon>Streptophyta</taxon>
        <taxon>Embryophyta</taxon>
        <taxon>Tracheophyta</taxon>
        <taxon>Spermatophyta</taxon>
        <taxon>Magnoliopsida</taxon>
        <taxon>Ranunculales</taxon>
        <taxon>Menispermaceae</taxon>
        <taxon>Menispermoideae</taxon>
        <taxon>Cissampelideae</taxon>
        <taxon>Stephania</taxon>
    </lineage>
</organism>